<evidence type="ECO:0000313" key="2">
    <source>
        <dbReference type="EMBL" id="CAL0306731.1"/>
    </source>
</evidence>
<protein>
    <recommendedName>
        <fullName evidence="1">F-box domain-containing protein</fullName>
    </recommendedName>
</protein>
<evidence type="ECO:0000259" key="1">
    <source>
        <dbReference type="PROSITE" id="PS50181"/>
    </source>
</evidence>
<dbReference type="InterPro" id="IPR032675">
    <property type="entry name" value="LRR_dom_sf"/>
</dbReference>
<dbReference type="PANTHER" id="PTHR31293">
    <property type="entry name" value="RNI-LIKE SUPERFAMILY PROTEIN"/>
    <property type="match status" value="1"/>
</dbReference>
<dbReference type="EMBL" id="CAXHTB010000005">
    <property type="protein sequence ID" value="CAL0306731.1"/>
    <property type="molecule type" value="Genomic_DNA"/>
</dbReference>
<dbReference type="Proteomes" id="UP001497480">
    <property type="component" value="Unassembled WGS sequence"/>
</dbReference>
<dbReference type="Pfam" id="PF00646">
    <property type="entry name" value="F-box"/>
    <property type="match status" value="1"/>
</dbReference>
<dbReference type="InterPro" id="IPR055411">
    <property type="entry name" value="LRR_FXL15/At3g58940/PEG3-like"/>
</dbReference>
<dbReference type="SUPFAM" id="SSF52058">
    <property type="entry name" value="L domain-like"/>
    <property type="match status" value="1"/>
</dbReference>
<dbReference type="InterPro" id="IPR055294">
    <property type="entry name" value="FBL60-like"/>
</dbReference>
<keyword evidence="3" id="KW-1185">Reference proteome</keyword>
<dbReference type="SUPFAM" id="SSF81383">
    <property type="entry name" value="F-box domain"/>
    <property type="match status" value="1"/>
</dbReference>
<dbReference type="AlphaFoldDB" id="A0AAV1WCP8"/>
<dbReference type="PROSITE" id="PS50181">
    <property type="entry name" value="FBOX"/>
    <property type="match status" value="1"/>
</dbReference>
<dbReference type="CDD" id="cd22160">
    <property type="entry name" value="F-box_AtFBL13-like"/>
    <property type="match status" value="1"/>
</dbReference>
<dbReference type="PANTHER" id="PTHR31293:SF12">
    <property type="entry name" value="RNI-LIKE SUPERFAMILY PROTEIN"/>
    <property type="match status" value="1"/>
</dbReference>
<evidence type="ECO:0000313" key="3">
    <source>
        <dbReference type="Proteomes" id="UP001497480"/>
    </source>
</evidence>
<dbReference type="Gene3D" id="3.80.10.10">
    <property type="entry name" value="Ribonuclease Inhibitor"/>
    <property type="match status" value="1"/>
</dbReference>
<gene>
    <name evidence="2" type="ORF">LLUT_LOCUS7791</name>
</gene>
<dbReference type="InterPro" id="IPR053781">
    <property type="entry name" value="F-box_AtFBL13-like"/>
</dbReference>
<accession>A0AAV1WCP8</accession>
<name>A0AAV1WCP8_LUPLU</name>
<dbReference type="InterPro" id="IPR001810">
    <property type="entry name" value="F-box_dom"/>
</dbReference>
<organism evidence="2 3">
    <name type="scientific">Lupinus luteus</name>
    <name type="common">European yellow lupine</name>
    <dbReference type="NCBI Taxonomy" id="3873"/>
    <lineage>
        <taxon>Eukaryota</taxon>
        <taxon>Viridiplantae</taxon>
        <taxon>Streptophyta</taxon>
        <taxon>Embryophyta</taxon>
        <taxon>Tracheophyta</taxon>
        <taxon>Spermatophyta</taxon>
        <taxon>Magnoliopsida</taxon>
        <taxon>eudicotyledons</taxon>
        <taxon>Gunneridae</taxon>
        <taxon>Pentapetalae</taxon>
        <taxon>rosids</taxon>
        <taxon>fabids</taxon>
        <taxon>Fabales</taxon>
        <taxon>Fabaceae</taxon>
        <taxon>Papilionoideae</taxon>
        <taxon>50 kb inversion clade</taxon>
        <taxon>genistoids sensu lato</taxon>
        <taxon>core genistoids</taxon>
        <taxon>Genisteae</taxon>
        <taxon>Lupinus</taxon>
    </lineage>
</organism>
<sequence length="361" mass="41230">MSRRKHSEIESKDLLSDLPDSILLHVLNFLRTKHAVQTSVLSMRWEHLWKRLTNLKFDSSHFPTSTHFTEFVSSILSNRDNSISLQNVSLRHPDYFSPEILQSFIEYVVSHGIQHLTLDTKFTELPPCIFSCRSLTFLKISNLSTSLRKTILPESLGFPALKTLHLDNVGFITSDDNEYAEPFSTCNMLTTLVIANSFEKGLRVYNSSLTSLTISTSHQYDHEEAHSYKIALSTPRLSSLETNGYLVYQLSSTCNLLHLEDVNFDVTCSFRNFPSKSSVLITWLHVFTNVRTMAISSKTLEMLNVLLFHPSKRTNLPCFSRLKSIKVELGSLSRISSDMEVNRIIEYLLENSPPTSVDIYH</sequence>
<reference evidence="2 3" key="1">
    <citation type="submission" date="2024-03" db="EMBL/GenBank/DDBJ databases">
        <authorList>
            <person name="Martinez-Hernandez J."/>
        </authorList>
    </citation>
    <scope>NUCLEOTIDE SEQUENCE [LARGE SCALE GENOMIC DNA]</scope>
</reference>
<dbReference type="Pfam" id="PF24758">
    <property type="entry name" value="LRR_At5g56370"/>
    <property type="match status" value="1"/>
</dbReference>
<feature type="domain" description="F-box" evidence="1">
    <location>
        <begin position="12"/>
        <end position="60"/>
    </location>
</feature>
<proteinExistence type="predicted"/>
<dbReference type="InterPro" id="IPR036047">
    <property type="entry name" value="F-box-like_dom_sf"/>
</dbReference>
<comment type="caution">
    <text evidence="2">The sequence shown here is derived from an EMBL/GenBank/DDBJ whole genome shotgun (WGS) entry which is preliminary data.</text>
</comment>